<dbReference type="Pfam" id="PF01012">
    <property type="entry name" value="ETF"/>
    <property type="match status" value="1"/>
</dbReference>
<comment type="function">
    <text evidence="6">The electron transfer flavoprotein serves as a specific electron acceptor for other dehydrogenases. It transfers the electrons to the main respiratory chain via ETF-ubiquinone oxidoreductase (ETF dehydrogenase).</text>
</comment>
<accession>A0A2T3KU95</accession>
<reference evidence="10 11" key="1">
    <citation type="submission" date="2018-03" db="EMBL/GenBank/DDBJ databases">
        <title>Whole genome sequencing of Histamine producing bacteria.</title>
        <authorList>
            <person name="Butler K."/>
        </authorList>
    </citation>
    <scope>NUCLEOTIDE SEQUENCE [LARGE SCALE GENOMIC DNA]</scope>
    <source>
        <strain evidence="10 11">Res.4.1</strain>
    </source>
</reference>
<sequence length="282" mass="30522">MAESSLKILVAIKRVIDPYVAIRVKDDHSGIDDHNVKMTINPFCAIALEQAVQMKEQGLAQEIIVVSIGDDSCNESLRTALALGGDSAIHINTADFLSDNAATSSVSLFTPLKIANVLAVLAQQQDCDLVLMGKQSIDGDNNQTPQMLAGLLDWPQATFASEITPDPNRDNPVLLVTREVDAGLETLSVDLPCVVSCDLRLNTLRFASLPNIMKAKSKPLTCFSLATFIDDNISQYPNLASLAKPSSQTIIKYSKPQLRSAGVMLESIDELIDKLTQEAKVI</sequence>
<dbReference type="PANTHER" id="PTHR21294:SF8">
    <property type="entry name" value="ELECTRON TRANSFER FLAVOPROTEIN SUBUNIT BETA"/>
    <property type="match status" value="1"/>
</dbReference>
<proteinExistence type="inferred from homology"/>
<comment type="subunit">
    <text evidence="2">Heterodimer of an alpha and a beta subunit.</text>
</comment>
<evidence type="ECO:0000256" key="8">
    <source>
        <dbReference type="ARBA" id="ARBA00049933"/>
    </source>
</evidence>
<evidence type="ECO:0000256" key="7">
    <source>
        <dbReference type="ARBA" id="ARBA00042002"/>
    </source>
</evidence>
<dbReference type="GO" id="GO:0033539">
    <property type="term" value="P:fatty acid beta-oxidation using acyl-CoA dehydrogenase"/>
    <property type="evidence" value="ECO:0007669"/>
    <property type="project" value="TreeGrafter"/>
</dbReference>
<comment type="similarity">
    <text evidence="1">Belongs to the ETF beta-subunit/FixA family.</text>
</comment>
<dbReference type="SUPFAM" id="SSF52402">
    <property type="entry name" value="Adenine nucleotide alpha hydrolases-like"/>
    <property type="match status" value="1"/>
</dbReference>
<evidence type="ECO:0000256" key="2">
    <source>
        <dbReference type="ARBA" id="ARBA00011355"/>
    </source>
</evidence>
<evidence type="ECO:0000256" key="1">
    <source>
        <dbReference type="ARBA" id="ARBA00007557"/>
    </source>
</evidence>
<dbReference type="EMBL" id="PYNS01000012">
    <property type="protein sequence ID" value="PSV10364.1"/>
    <property type="molecule type" value="Genomic_DNA"/>
</dbReference>
<evidence type="ECO:0000313" key="11">
    <source>
        <dbReference type="Proteomes" id="UP000240530"/>
    </source>
</evidence>
<name>A0A2T3KU95_PHOLD</name>
<evidence type="ECO:0000256" key="6">
    <source>
        <dbReference type="ARBA" id="ARBA00025649"/>
    </source>
</evidence>
<dbReference type="PIRSF" id="PIRSF000090">
    <property type="entry name" value="Beta-ETF"/>
    <property type="match status" value="1"/>
</dbReference>
<dbReference type="FunFam" id="3.40.50.620:FF:000011">
    <property type="entry name" value="Electron transfer flavoprotein subunit beta"/>
    <property type="match status" value="1"/>
</dbReference>
<dbReference type="GO" id="GO:0009055">
    <property type="term" value="F:electron transfer activity"/>
    <property type="evidence" value="ECO:0007669"/>
    <property type="project" value="InterPro"/>
</dbReference>
<dbReference type="PANTHER" id="PTHR21294">
    <property type="entry name" value="ELECTRON TRANSFER FLAVOPROTEIN BETA-SUBUNIT"/>
    <property type="match status" value="1"/>
</dbReference>
<evidence type="ECO:0000256" key="3">
    <source>
        <dbReference type="ARBA" id="ARBA00016797"/>
    </source>
</evidence>
<dbReference type="InterPro" id="IPR014730">
    <property type="entry name" value="ETF_a/b_N"/>
</dbReference>
<dbReference type="CDD" id="cd01714">
    <property type="entry name" value="ETF_beta"/>
    <property type="match status" value="1"/>
</dbReference>
<dbReference type="Gene3D" id="3.40.50.620">
    <property type="entry name" value="HUPs"/>
    <property type="match status" value="1"/>
</dbReference>
<comment type="caution">
    <text evidence="10">The sequence shown here is derived from an EMBL/GenBank/DDBJ whole genome shotgun (WGS) entry which is preliminary data.</text>
</comment>
<dbReference type="InterPro" id="IPR012255">
    <property type="entry name" value="ETF_b"/>
</dbReference>
<dbReference type="GO" id="GO:0009063">
    <property type="term" value="P:amino acid catabolic process"/>
    <property type="evidence" value="ECO:0007669"/>
    <property type="project" value="TreeGrafter"/>
</dbReference>
<dbReference type="Proteomes" id="UP000240530">
    <property type="component" value="Unassembled WGS sequence"/>
</dbReference>
<gene>
    <name evidence="10" type="ORF">C0W93_11615</name>
</gene>
<comment type="cofactor">
    <cofactor evidence="8">
        <name>AMP</name>
        <dbReference type="ChEBI" id="CHEBI:456215"/>
    </cofactor>
</comment>
<dbReference type="InterPro" id="IPR033948">
    <property type="entry name" value="ETF_beta_N"/>
</dbReference>
<dbReference type="AlphaFoldDB" id="A0A2T3KU95"/>
<evidence type="ECO:0000256" key="5">
    <source>
        <dbReference type="ARBA" id="ARBA00022982"/>
    </source>
</evidence>
<dbReference type="SMART" id="SM00893">
    <property type="entry name" value="ETF"/>
    <property type="match status" value="1"/>
</dbReference>
<dbReference type="InterPro" id="IPR014729">
    <property type="entry name" value="Rossmann-like_a/b/a_fold"/>
</dbReference>
<organism evidence="10 11">
    <name type="scientific">Photobacterium leiognathi subsp. mandapamensis</name>
    <name type="common">Photobacterium mandapamensis</name>
    <dbReference type="NCBI Taxonomy" id="48408"/>
    <lineage>
        <taxon>Bacteria</taxon>
        <taxon>Pseudomonadati</taxon>
        <taxon>Pseudomonadota</taxon>
        <taxon>Gammaproteobacteria</taxon>
        <taxon>Vibrionales</taxon>
        <taxon>Vibrionaceae</taxon>
        <taxon>Photobacterium</taxon>
    </lineage>
</organism>
<keyword evidence="4" id="KW-0813">Transport</keyword>
<evidence type="ECO:0000313" key="10">
    <source>
        <dbReference type="EMBL" id="PSV10364.1"/>
    </source>
</evidence>
<feature type="domain" description="Electron transfer flavoprotein alpha/beta-subunit N-terminal" evidence="9">
    <location>
        <begin position="28"/>
        <end position="232"/>
    </location>
</feature>
<evidence type="ECO:0000259" key="9">
    <source>
        <dbReference type="SMART" id="SM00893"/>
    </source>
</evidence>
<keyword evidence="5" id="KW-0249">Electron transport</keyword>
<protein>
    <recommendedName>
        <fullName evidence="3">Electron transfer flavoprotein subunit beta</fullName>
    </recommendedName>
    <alternativeName>
        <fullName evidence="7">Electron transfer flavoprotein small subunit</fullName>
    </alternativeName>
</protein>
<evidence type="ECO:0000256" key="4">
    <source>
        <dbReference type="ARBA" id="ARBA00022448"/>
    </source>
</evidence>